<dbReference type="GO" id="GO:0010970">
    <property type="term" value="P:transport along microtubule"/>
    <property type="evidence" value="ECO:0007669"/>
    <property type="project" value="TreeGrafter"/>
</dbReference>
<dbReference type="EMBL" id="LK052939">
    <property type="protein sequence ID" value="CDR39734.1"/>
    <property type="molecule type" value="Genomic_DNA"/>
</dbReference>
<dbReference type="GO" id="GO:0045503">
    <property type="term" value="F:dynein light chain binding"/>
    <property type="evidence" value="ECO:0007669"/>
    <property type="project" value="TreeGrafter"/>
</dbReference>
<dbReference type="InterPro" id="IPR050687">
    <property type="entry name" value="Dynein_IC"/>
</dbReference>
<keyword evidence="3 5" id="KW-0853">WD repeat</keyword>
<comment type="subcellular location">
    <subcellularLocation>
        <location evidence="1">Cytoplasm</location>
    </subcellularLocation>
</comment>
<evidence type="ECO:0000313" key="8">
    <source>
        <dbReference type="EMBL" id="CDR39734.1"/>
    </source>
</evidence>
<keyword evidence="6" id="KW-0175">Coiled coil</keyword>
<dbReference type="Pfam" id="PF00400">
    <property type="entry name" value="WD40"/>
    <property type="match status" value="2"/>
</dbReference>
<keyword evidence="2" id="KW-0963">Cytoplasm</keyword>
<dbReference type="FunFam" id="2.130.10.10:FF:001070">
    <property type="entry name" value="Dynein intermediate chain, cytosolic"/>
    <property type="match status" value="1"/>
</dbReference>
<feature type="coiled-coil region" evidence="6">
    <location>
        <begin position="263"/>
        <end position="301"/>
    </location>
</feature>
<evidence type="ECO:0000256" key="6">
    <source>
        <dbReference type="SAM" id="Coils"/>
    </source>
</evidence>
<feature type="region of interest" description="Disordered" evidence="7">
    <location>
        <begin position="135"/>
        <end position="211"/>
    </location>
</feature>
<dbReference type="PANTHER" id="PTHR12442">
    <property type="entry name" value="DYNEIN INTERMEDIATE CHAIN"/>
    <property type="match status" value="1"/>
</dbReference>
<dbReference type="InterPro" id="IPR036322">
    <property type="entry name" value="WD40_repeat_dom_sf"/>
</dbReference>
<gene>
    <name evidence="8" type="ORF">RHTO0S_04e08394g</name>
</gene>
<dbReference type="InterPro" id="IPR015943">
    <property type="entry name" value="WD40/YVTN_repeat-like_dom_sf"/>
</dbReference>
<dbReference type="Gene3D" id="2.130.10.10">
    <property type="entry name" value="YVTN repeat-like/Quinoprotein amine dehydrogenase"/>
    <property type="match status" value="2"/>
</dbReference>
<evidence type="ECO:0000256" key="7">
    <source>
        <dbReference type="SAM" id="MobiDB-lite"/>
    </source>
</evidence>
<evidence type="ECO:0000256" key="4">
    <source>
        <dbReference type="ARBA" id="ARBA00022737"/>
    </source>
</evidence>
<dbReference type="PANTHER" id="PTHR12442:SF22">
    <property type="entry name" value="CYTOPLASMIC DYNEIN 1 INTERMEDIATE CHAIN-RELATED"/>
    <property type="match status" value="1"/>
</dbReference>
<reference evidence="8" key="1">
    <citation type="journal article" date="2014" name="Genome Announc.">
        <title>Draft genome sequence of Rhodosporidium toruloides CECT1137, an oleaginous yeast of biotechnological interest.</title>
        <authorList>
            <person name="Morin N."/>
            <person name="Calcas X."/>
            <person name="Devillers H."/>
            <person name="Durrens P."/>
            <person name="Sherman D.J."/>
            <person name="Nicaud J.-M."/>
            <person name="Neuveglise C."/>
        </authorList>
    </citation>
    <scope>NUCLEOTIDE SEQUENCE</scope>
    <source>
        <strain evidence="8">CECT1137</strain>
    </source>
</reference>
<feature type="compositionally biased region" description="Low complexity" evidence="7">
    <location>
        <begin position="150"/>
        <end position="172"/>
    </location>
</feature>
<dbReference type="GO" id="GO:0005868">
    <property type="term" value="C:cytoplasmic dynein complex"/>
    <property type="evidence" value="ECO:0007669"/>
    <property type="project" value="TreeGrafter"/>
</dbReference>
<evidence type="ECO:0000256" key="3">
    <source>
        <dbReference type="ARBA" id="ARBA00022574"/>
    </source>
</evidence>
<proteinExistence type="predicted"/>
<organism evidence="8">
    <name type="scientific">Rhodotorula toruloides</name>
    <name type="common">Yeast</name>
    <name type="synonym">Rhodosporidium toruloides</name>
    <dbReference type="NCBI Taxonomy" id="5286"/>
    <lineage>
        <taxon>Eukaryota</taxon>
        <taxon>Fungi</taxon>
        <taxon>Dikarya</taxon>
        <taxon>Basidiomycota</taxon>
        <taxon>Pucciniomycotina</taxon>
        <taxon>Microbotryomycetes</taxon>
        <taxon>Sporidiobolales</taxon>
        <taxon>Sporidiobolaceae</taxon>
        <taxon>Rhodotorula</taxon>
    </lineage>
</organism>
<dbReference type="GO" id="GO:0045504">
    <property type="term" value="F:dynein heavy chain binding"/>
    <property type="evidence" value="ECO:0007669"/>
    <property type="project" value="TreeGrafter"/>
</dbReference>
<feature type="compositionally biased region" description="Low complexity" evidence="7">
    <location>
        <begin position="78"/>
        <end position="89"/>
    </location>
</feature>
<dbReference type="PROSITE" id="PS50082">
    <property type="entry name" value="WD_REPEATS_2"/>
    <property type="match status" value="1"/>
</dbReference>
<dbReference type="FunFam" id="2.130.10.10:FF:000414">
    <property type="entry name" value="Cytoplasmic dynein intermediate chain"/>
    <property type="match status" value="1"/>
</dbReference>
<accession>A0A061AYB3</accession>
<dbReference type="SMART" id="SM00320">
    <property type="entry name" value="WD40"/>
    <property type="match status" value="6"/>
</dbReference>
<keyword evidence="4" id="KW-0677">Repeat</keyword>
<dbReference type="OrthoDB" id="366230at2759"/>
<feature type="repeat" description="WD" evidence="5">
    <location>
        <begin position="578"/>
        <end position="615"/>
    </location>
</feature>
<dbReference type="GO" id="GO:0005737">
    <property type="term" value="C:cytoplasm"/>
    <property type="evidence" value="ECO:0007669"/>
    <property type="project" value="UniProtKB-SubCell"/>
</dbReference>
<dbReference type="AlphaFoldDB" id="A0A061AYB3"/>
<dbReference type="SUPFAM" id="SSF50978">
    <property type="entry name" value="WD40 repeat-like"/>
    <property type="match status" value="1"/>
</dbReference>
<feature type="region of interest" description="Disordered" evidence="7">
    <location>
        <begin position="75"/>
        <end position="123"/>
    </location>
</feature>
<dbReference type="InterPro" id="IPR001680">
    <property type="entry name" value="WD40_rpt"/>
</dbReference>
<evidence type="ECO:0000256" key="1">
    <source>
        <dbReference type="ARBA" id="ARBA00004496"/>
    </source>
</evidence>
<protein>
    <submittedName>
        <fullName evidence="8">RHTO0S04e08394g1_1</fullName>
    </submittedName>
</protein>
<name>A0A061AYB3_RHOTO</name>
<evidence type="ECO:0000256" key="5">
    <source>
        <dbReference type="PROSITE-ProRule" id="PRU00221"/>
    </source>
</evidence>
<evidence type="ECO:0000256" key="2">
    <source>
        <dbReference type="ARBA" id="ARBA00022490"/>
    </source>
</evidence>
<sequence>MSPRQLVLVELSEELSCVDPLSRFFCWSDWTVRSLGLLTAAQQDLTAIMSERRRAEIAEKRARLAALKQAREEREAASRASASASLAASGLPTPVGGPSRAGSEAGRQARGSLGASTSSRNDEIENLLRGVGVGRERETVDAGSPGADNLRTSSGLGRSVGVGSSTGASAVGEDLTSSRASPPVEMAAGEPEWKAPSSEAPNDEAPTLPTLTSSSIEVYTLPPRPKVVYDKSIQTSTDLFPSASVQTAAADSSISTTTGGAGRETAEELRARIIAELEAERKQLDAEIAEEKRLAEEQLEAERARGLSGEKLSSVFANPAFVDFLEQSSKVVQRALSDSYDYLRDYTITTDASREEEEGKRAKVRLLGTWQDQQWGKGRSVTGVDWSPKFPELFVASYNKNPMAVNEPDGIAAVWNLHLLERPEFVFHAQSDILSIGFSPFHPNLVVGGTYSGQILLWDTRSRHSNPVLKTPLSASGHTHPVYSLSLVGTQNAHSLVSASTDGVLCTWTLDMLARPQETLELVHPAHNKTDEVSVTALGFPLGETTTFWCATEEGNVYAANRYDRAGAKAGLVQSEIYRGHSGPVTGIDFHPVEGSVDLSDLFLTCGVDWTVKLWRAGGALGGPQAGKTGTSSSKTSSSSGGANAIAPLLSFEEADDYVFDVKWHPLHPAVFGTVDGAGKFDLFNLNTDTEVPIISTAVGESSPAASRPLGGSSGRRGLNKLAWERKEGRRAAIGSSDGKVYVYELSQDLVTPREGEWDQMRKTCNAALAAQQQQHA</sequence>